<accession>A0A269PBH6</accession>
<dbReference type="Proteomes" id="UP000215771">
    <property type="component" value="Unassembled WGS sequence"/>
</dbReference>
<dbReference type="Pfam" id="PF07730">
    <property type="entry name" value="HisKA_3"/>
    <property type="match status" value="1"/>
</dbReference>
<dbReference type="EMBL" id="NQMQ01000019">
    <property type="protein sequence ID" value="PAJ69044.1"/>
    <property type="molecule type" value="Genomic_DNA"/>
</dbReference>
<dbReference type="PANTHER" id="PTHR24421">
    <property type="entry name" value="NITRATE/NITRITE SENSOR PROTEIN NARX-RELATED"/>
    <property type="match status" value="1"/>
</dbReference>
<dbReference type="Gene3D" id="1.20.5.1930">
    <property type="match status" value="1"/>
</dbReference>
<feature type="transmembrane region" description="Helical" evidence="4">
    <location>
        <begin position="140"/>
        <end position="158"/>
    </location>
</feature>
<dbReference type="AlphaFoldDB" id="A0A269PBH6"/>
<dbReference type="GO" id="GO:0016020">
    <property type="term" value="C:membrane"/>
    <property type="evidence" value="ECO:0007669"/>
    <property type="project" value="InterPro"/>
</dbReference>
<evidence type="ECO:0000313" key="6">
    <source>
        <dbReference type="EMBL" id="PAJ69044.1"/>
    </source>
</evidence>
<evidence type="ECO:0000313" key="7">
    <source>
        <dbReference type="Proteomes" id="UP000215771"/>
    </source>
</evidence>
<name>A0A269PBH6_9CORY</name>
<dbReference type="GO" id="GO:0046983">
    <property type="term" value="F:protein dimerization activity"/>
    <property type="evidence" value="ECO:0007669"/>
    <property type="project" value="InterPro"/>
</dbReference>
<evidence type="ECO:0000256" key="1">
    <source>
        <dbReference type="ARBA" id="ARBA00022679"/>
    </source>
</evidence>
<evidence type="ECO:0000256" key="4">
    <source>
        <dbReference type="SAM" id="Phobius"/>
    </source>
</evidence>
<evidence type="ECO:0000259" key="5">
    <source>
        <dbReference type="Pfam" id="PF07730"/>
    </source>
</evidence>
<keyword evidence="2" id="KW-0418">Kinase</keyword>
<sequence>MDNGVRHRGVAPPAPRQEPEVAGVLSAPLRGFNTSNTLFAGVWLVFLAPAIIAVTADHAHAPGFLSAEAGVVLIFCVAYLFSIGSASYFPRGWSSRSRVAARWALLVLVALASIPVFGVWAVIFVPYLGALLAYLAPVRAALPAILATGTVVLAVVWRTSPADAPGTAIIAFGLPLLVLVLGVLTRRKEATTKLERDLDLARQREDIATDVHDLLGHTLTVINLKSEVARRAVDNDPEQAKHELAEIAQLSRQSLAEVRATVTRMRTPTLAGELEAARRALSTSGIAAHLPECAPTNHDALFSWALRELTTNVIRHSGARNCWVTLTPDTLTVADDGAGFTSTTADHAGGLAGLQSRLTEGALLITRELGRTTVTLSMGRP</sequence>
<feature type="domain" description="Signal transduction histidine kinase subgroup 3 dimerisation and phosphoacceptor" evidence="5">
    <location>
        <begin position="204"/>
        <end position="269"/>
    </location>
</feature>
<keyword evidence="4" id="KW-0812">Transmembrane</keyword>
<dbReference type="InterPro" id="IPR011712">
    <property type="entry name" value="Sig_transdc_His_kin_sub3_dim/P"/>
</dbReference>
<gene>
    <name evidence="6" type="ORF">CIG21_09305</name>
</gene>
<evidence type="ECO:0000256" key="3">
    <source>
        <dbReference type="ARBA" id="ARBA00023012"/>
    </source>
</evidence>
<evidence type="ECO:0000256" key="2">
    <source>
        <dbReference type="ARBA" id="ARBA00022777"/>
    </source>
</evidence>
<dbReference type="InterPro" id="IPR050482">
    <property type="entry name" value="Sensor_HK_TwoCompSys"/>
</dbReference>
<comment type="caution">
    <text evidence="6">The sequence shown here is derived from an EMBL/GenBank/DDBJ whole genome shotgun (WGS) entry which is preliminary data.</text>
</comment>
<feature type="transmembrane region" description="Helical" evidence="4">
    <location>
        <begin position="103"/>
        <end position="128"/>
    </location>
</feature>
<feature type="transmembrane region" description="Helical" evidence="4">
    <location>
        <begin position="164"/>
        <end position="184"/>
    </location>
</feature>
<dbReference type="Gene3D" id="3.30.565.10">
    <property type="entry name" value="Histidine kinase-like ATPase, C-terminal domain"/>
    <property type="match status" value="1"/>
</dbReference>
<keyword evidence="3" id="KW-0902">Two-component regulatory system</keyword>
<dbReference type="SUPFAM" id="SSF55874">
    <property type="entry name" value="ATPase domain of HSP90 chaperone/DNA topoisomerase II/histidine kinase"/>
    <property type="match status" value="1"/>
</dbReference>
<protein>
    <recommendedName>
        <fullName evidence="5">Signal transduction histidine kinase subgroup 3 dimerisation and phosphoacceptor domain-containing protein</fullName>
    </recommendedName>
</protein>
<reference evidence="6 7" key="1">
    <citation type="submission" date="2017-08" db="EMBL/GenBank/DDBJ databases">
        <authorList>
            <person name="de Groot N.N."/>
        </authorList>
    </citation>
    <scope>NUCLEOTIDE SEQUENCE [LARGE SCALE GENOMIC DNA]</scope>
    <source>
        <strain evidence="6 7">NBT06-6</strain>
    </source>
</reference>
<feature type="transmembrane region" description="Helical" evidence="4">
    <location>
        <begin position="38"/>
        <end position="56"/>
    </location>
</feature>
<dbReference type="InterPro" id="IPR036890">
    <property type="entry name" value="HATPase_C_sf"/>
</dbReference>
<proteinExistence type="predicted"/>
<keyword evidence="4" id="KW-0472">Membrane</keyword>
<organism evidence="6 7">
    <name type="scientific">Corynebacterium hadale</name>
    <dbReference type="NCBI Taxonomy" id="2026255"/>
    <lineage>
        <taxon>Bacteria</taxon>
        <taxon>Bacillati</taxon>
        <taxon>Actinomycetota</taxon>
        <taxon>Actinomycetes</taxon>
        <taxon>Mycobacteriales</taxon>
        <taxon>Corynebacteriaceae</taxon>
        <taxon>Corynebacterium</taxon>
    </lineage>
</organism>
<feature type="transmembrane region" description="Helical" evidence="4">
    <location>
        <begin position="63"/>
        <end position="83"/>
    </location>
</feature>
<dbReference type="PANTHER" id="PTHR24421:SF63">
    <property type="entry name" value="SENSOR HISTIDINE KINASE DESK"/>
    <property type="match status" value="1"/>
</dbReference>
<dbReference type="GO" id="GO:0000155">
    <property type="term" value="F:phosphorelay sensor kinase activity"/>
    <property type="evidence" value="ECO:0007669"/>
    <property type="project" value="InterPro"/>
</dbReference>
<keyword evidence="1" id="KW-0808">Transferase</keyword>
<keyword evidence="4" id="KW-1133">Transmembrane helix</keyword>